<protein>
    <submittedName>
        <fullName evidence="5">Sialate O-acetylesterase</fullName>
    </submittedName>
</protein>
<feature type="domain" description="SGNH hydrolase-type esterase" evidence="4">
    <location>
        <begin position="27"/>
        <end position="205"/>
    </location>
</feature>
<feature type="chain" id="PRO_5046855539" evidence="2">
    <location>
        <begin position="20"/>
        <end position="694"/>
    </location>
</feature>
<dbReference type="SUPFAM" id="SSF52266">
    <property type="entry name" value="SGNH hydrolase"/>
    <property type="match status" value="2"/>
</dbReference>
<gene>
    <name evidence="5" type="ORF">H8B17_01735</name>
</gene>
<accession>A0ABR7XZ26</accession>
<dbReference type="Pfam" id="PF03629">
    <property type="entry name" value="SASA"/>
    <property type="match status" value="1"/>
</dbReference>
<dbReference type="Gene3D" id="3.40.50.1110">
    <property type="entry name" value="SGNH hydrolase"/>
    <property type="match status" value="2"/>
</dbReference>
<dbReference type="EMBL" id="JACNYK010000001">
    <property type="protein sequence ID" value="MBD1424288.1"/>
    <property type="molecule type" value="Genomic_DNA"/>
</dbReference>
<keyword evidence="2" id="KW-0732">Signal</keyword>
<comment type="caution">
    <text evidence="5">The sequence shown here is derived from an EMBL/GenBank/DDBJ whole genome shotgun (WGS) entry which is preliminary data.</text>
</comment>
<evidence type="ECO:0000259" key="3">
    <source>
        <dbReference type="Pfam" id="PF03629"/>
    </source>
</evidence>
<evidence type="ECO:0000256" key="1">
    <source>
        <dbReference type="ARBA" id="ARBA00022801"/>
    </source>
</evidence>
<name>A0ABR7XZ26_9SPHI</name>
<dbReference type="InterPro" id="IPR005181">
    <property type="entry name" value="SASA"/>
</dbReference>
<dbReference type="PANTHER" id="PTHR22901">
    <property type="entry name" value="SIALATE O-ACETYLESTERASE"/>
    <property type="match status" value="1"/>
</dbReference>
<dbReference type="InterPro" id="IPR013830">
    <property type="entry name" value="SGNH_hydro"/>
</dbReference>
<dbReference type="PANTHER" id="PTHR22901:SF0">
    <property type="entry name" value="SIALATE O-ACETYLESTERASE"/>
    <property type="match status" value="1"/>
</dbReference>
<sequence>MHKVFYLFVLLLCTSNVWSKTPIRVAAIGDSVTEGLGLQNPDSTAYPAVLQRLLGDAYAVKNFGHSGATLLRRGHNPYAATKQLQDALAFQADIAVIHLGLNDTDPRNFPHYRDQFIADYLWLIDTLQANNPDLKIFICKMSPIFTGHPRFTSSTFDWYHLIQEKITQVAEATQSPLIDFYSELHARPDLFTDKSTLHPNRQGAAQIAKIVQQHITGNFGGLQLPPVFGKYMVVQRDKPFQIWGRANARTTVEVEWNHKSQHVVVGTDGRWELTFPAPTLNRKPQTLRIKNGENELVYDQVLVGDVWLAAGQSNMEFRLRQALGGDSLATRAQQHTAIRLLQFDSYAQTNDASWDTTTLQKANELDFFHGEWTLNNKENALHFSAVAYTFAQEIALSQDIPVGIINLSVGGSPQLAWLPRLSLESDTRFVGSLHPWRTTDYLMRWCRERASKNVSLSPSTFQQHPYAPSYIFEAGIAPLVPFALRGVIWYQGESDAENAELYSKLFPYFVQQWRHQWRDEFSFYYVQLSSMERPSWPYFRDQQRKLLTKIPKTGMAVTSDIGDPKDVHPTEKITVGKRLAQWAIHHEYGLNNIPSGPLLKDFSVDKDHIIIHFDYADGIATADGQAPKGFAFQTRDGRSIHANATIRDEKVYIKRPTNVSVTALVYGWKPVSDGNLINRVELPASTFRIELNNI</sequence>
<dbReference type="InterPro" id="IPR039329">
    <property type="entry name" value="SIAE"/>
</dbReference>
<keyword evidence="1" id="KW-0378">Hydrolase</keyword>
<dbReference type="Pfam" id="PF13472">
    <property type="entry name" value="Lipase_GDSL_2"/>
    <property type="match status" value="1"/>
</dbReference>
<organism evidence="5 6">
    <name type="scientific">Sphingobacterium arenae</name>
    <dbReference type="NCBI Taxonomy" id="1280598"/>
    <lineage>
        <taxon>Bacteria</taxon>
        <taxon>Pseudomonadati</taxon>
        <taxon>Bacteroidota</taxon>
        <taxon>Sphingobacteriia</taxon>
        <taxon>Sphingobacteriales</taxon>
        <taxon>Sphingobacteriaceae</taxon>
        <taxon>Sphingobacterium</taxon>
    </lineage>
</organism>
<dbReference type="InterPro" id="IPR036514">
    <property type="entry name" value="SGNH_hydro_sf"/>
</dbReference>
<feature type="signal peptide" evidence="2">
    <location>
        <begin position="1"/>
        <end position="19"/>
    </location>
</feature>
<dbReference type="Proteomes" id="UP000606494">
    <property type="component" value="Unassembled WGS sequence"/>
</dbReference>
<evidence type="ECO:0000259" key="4">
    <source>
        <dbReference type="Pfam" id="PF13472"/>
    </source>
</evidence>
<feature type="domain" description="Sialate O-acetylesterase" evidence="3">
    <location>
        <begin position="483"/>
        <end position="583"/>
    </location>
</feature>
<proteinExistence type="predicted"/>
<keyword evidence="6" id="KW-1185">Reference proteome</keyword>
<evidence type="ECO:0000256" key="2">
    <source>
        <dbReference type="SAM" id="SignalP"/>
    </source>
</evidence>
<evidence type="ECO:0000313" key="5">
    <source>
        <dbReference type="EMBL" id="MBD1424288.1"/>
    </source>
</evidence>
<evidence type="ECO:0000313" key="6">
    <source>
        <dbReference type="Proteomes" id="UP000606494"/>
    </source>
</evidence>
<reference evidence="5 6" key="1">
    <citation type="submission" date="2020-08" db="EMBL/GenBank/DDBJ databases">
        <title>Sphingobacterium sp. DN00404 isolated from aquaculture water.</title>
        <authorList>
            <person name="Zhang M."/>
        </authorList>
    </citation>
    <scope>NUCLEOTIDE SEQUENCE [LARGE SCALE GENOMIC DNA]</scope>
    <source>
        <strain evidence="5 6">KCTC 32294</strain>
    </source>
</reference>